<keyword evidence="1" id="KW-0808">Transferase</keyword>
<dbReference type="AlphaFoldDB" id="A0A7S7NQN4"/>
<dbReference type="EMBL" id="CP063849">
    <property type="protein sequence ID" value="QOY88025.1"/>
    <property type="molecule type" value="Genomic_DNA"/>
</dbReference>
<evidence type="ECO:0000313" key="1">
    <source>
        <dbReference type="EMBL" id="QOY88025.1"/>
    </source>
</evidence>
<dbReference type="InterPro" id="IPR036890">
    <property type="entry name" value="HATPase_C_sf"/>
</dbReference>
<reference evidence="1 2" key="1">
    <citation type="submission" date="2020-10" db="EMBL/GenBank/DDBJ databases">
        <title>Complete genome sequence of Paludibaculum fermentans P105T, a facultatively anaerobic acidobacterium capable of dissimilatory Fe(III) reduction.</title>
        <authorList>
            <person name="Dedysh S.N."/>
            <person name="Beletsky A.V."/>
            <person name="Kulichevskaya I.S."/>
            <person name="Mardanov A.V."/>
            <person name="Ravin N.V."/>
        </authorList>
    </citation>
    <scope>NUCLEOTIDE SEQUENCE [LARGE SCALE GENOMIC DNA]</scope>
    <source>
        <strain evidence="1 2">P105</strain>
    </source>
</reference>
<dbReference type="GO" id="GO:0016301">
    <property type="term" value="F:kinase activity"/>
    <property type="evidence" value="ECO:0007669"/>
    <property type="project" value="UniProtKB-KW"/>
</dbReference>
<dbReference type="RefSeq" id="WP_194449688.1">
    <property type="nucleotide sequence ID" value="NZ_CP063849.1"/>
</dbReference>
<dbReference type="Proteomes" id="UP000593892">
    <property type="component" value="Chromosome"/>
</dbReference>
<dbReference type="KEGG" id="pfer:IRI77_35705"/>
<accession>A0A7S7NQN4</accession>
<gene>
    <name evidence="1" type="ORF">IRI77_35705</name>
</gene>
<keyword evidence="2" id="KW-1185">Reference proteome</keyword>
<keyword evidence="1" id="KW-0418">Kinase</keyword>
<name>A0A7S7NQN4_PALFE</name>
<evidence type="ECO:0000313" key="2">
    <source>
        <dbReference type="Proteomes" id="UP000593892"/>
    </source>
</evidence>
<sequence length="684" mass="76213">MLLLLGDQLIRDPGIAVFELVKNAYDADSPDCSIKMTKVSDKIAGRIVVEDSGTGMDLDTVTKVWLEPGTDYRMKQREDGFRTPGFHRAPLGEKGIGRFAAHKLGLRVRLTTRKKGQPEVHADIDWQQFEQKTYLSDIPVSVTERKPEVFTGARTGTRIEIMRLRNDWTRGMVRDVSRAVTSICSPFQTSDEFRPQLIMTTHDEAAWLHGLLTIEDVRDYALFHASGRIDADTFSYQYEFTPLPAMVERVQSRTRDDGKARLQSRQGRETKLLDLRQHSIGPVEIQLSIFDREPQILALGVTDKKGLKDFLDNVGGVRVYRDGIRVYNYGEPGDDWLGLGGRRVNIPTGRISNNLVIGAVSLDLSQSRDLVEKTNREGFVDTPAYSLFRDAVLRSIEQIEAERNQDKARIRQAYSKGKFREPVLADLSAVREVVERKNLKEITPYLDRIESDFTAIRDRFLTSASAGLSLTIVIHEVEKGIANLEKAAKEFGAAPQVTSMARHLAELVEGLGALARRSGESREKATALVRAALFNTELRLEGHSIAVTRNLREDFEAKCSKRLLVATLMNLIDNSIWWLDNKWGPRSKAGVKKIYIGTSDDFGEGPAIVVADNGPGFSDPPEFLVEPFMSRKPDGMGLGLHLADQVMKVQGGKLLFPDADDVTLPADFDGAIVALAFGGAKWSA</sequence>
<dbReference type="Gene3D" id="3.30.565.10">
    <property type="entry name" value="Histidine kinase-like ATPase, C-terminal domain"/>
    <property type="match status" value="2"/>
</dbReference>
<proteinExistence type="predicted"/>
<dbReference type="Pfam" id="PF13589">
    <property type="entry name" value="HATPase_c_3"/>
    <property type="match status" value="1"/>
</dbReference>
<organism evidence="1 2">
    <name type="scientific">Paludibaculum fermentans</name>
    <dbReference type="NCBI Taxonomy" id="1473598"/>
    <lineage>
        <taxon>Bacteria</taxon>
        <taxon>Pseudomonadati</taxon>
        <taxon>Acidobacteriota</taxon>
        <taxon>Terriglobia</taxon>
        <taxon>Bryobacterales</taxon>
        <taxon>Bryobacteraceae</taxon>
        <taxon>Paludibaculum</taxon>
    </lineage>
</organism>
<dbReference type="SUPFAM" id="SSF55874">
    <property type="entry name" value="ATPase domain of HSP90 chaperone/DNA topoisomerase II/histidine kinase"/>
    <property type="match status" value="2"/>
</dbReference>
<protein>
    <submittedName>
        <fullName evidence="1">Sensor histidine kinase</fullName>
    </submittedName>
</protein>